<dbReference type="Pfam" id="PF02803">
    <property type="entry name" value="Thiolase_C"/>
    <property type="match status" value="1"/>
</dbReference>
<dbReference type="NCBIfam" id="TIGR01930">
    <property type="entry name" value="AcCoA-C-Actrans"/>
    <property type="match status" value="1"/>
</dbReference>
<dbReference type="InterPro" id="IPR020616">
    <property type="entry name" value="Thiolase_N"/>
</dbReference>
<proteinExistence type="inferred from homology"/>
<evidence type="ECO:0000256" key="6">
    <source>
        <dbReference type="RuleBase" id="RU003557"/>
    </source>
</evidence>
<feature type="transmembrane region" description="Helical" evidence="7">
    <location>
        <begin position="360"/>
        <end position="383"/>
    </location>
</feature>
<dbReference type="PIRSF" id="PIRSF000429">
    <property type="entry name" value="Ac-CoA_Ac_transf"/>
    <property type="match status" value="1"/>
</dbReference>
<keyword evidence="7" id="KW-0812">Transmembrane</keyword>
<dbReference type="Gene3D" id="3.40.47.10">
    <property type="match status" value="1"/>
</dbReference>
<organism evidence="10 11">
    <name type="scientific">Liquorilactobacillus satsumensis DSM 16230 = JCM 12392</name>
    <dbReference type="NCBI Taxonomy" id="1423801"/>
    <lineage>
        <taxon>Bacteria</taxon>
        <taxon>Bacillati</taxon>
        <taxon>Bacillota</taxon>
        <taxon>Bacilli</taxon>
        <taxon>Lactobacillales</taxon>
        <taxon>Lactobacillaceae</taxon>
        <taxon>Liquorilactobacillus</taxon>
    </lineage>
</organism>
<feature type="domain" description="Thiolase C-terminal" evidence="9">
    <location>
        <begin position="261"/>
        <end position="378"/>
    </location>
</feature>
<feature type="active site" description="Proton acceptor" evidence="5">
    <location>
        <position position="336"/>
    </location>
</feature>
<dbReference type="PROSITE" id="PS00099">
    <property type="entry name" value="THIOLASE_3"/>
    <property type="match status" value="1"/>
</dbReference>
<dbReference type="PANTHER" id="PTHR43853:SF3">
    <property type="entry name" value="ACETYL-COA C-ACETYLTRANSFERASE YHFS-RELATED"/>
    <property type="match status" value="1"/>
</dbReference>
<reference evidence="10 11" key="1">
    <citation type="journal article" date="2015" name="Genome Announc.">
        <title>Expanding the biotechnology potential of lactobacilli through comparative genomics of 213 strains and associated genera.</title>
        <authorList>
            <person name="Sun Z."/>
            <person name="Harris H.M."/>
            <person name="McCann A."/>
            <person name="Guo C."/>
            <person name="Argimon S."/>
            <person name="Zhang W."/>
            <person name="Yang X."/>
            <person name="Jeffery I.B."/>
            <person name="Cooney J.C."/>
            <person name="Kagawa T.F."/>
            <person name="Liu W."/>
            <person name="Song Y."/>
            <person name="Salvetti E."/>
            <person name="Wrobel A."/>
            <person name="Rasinkangas P."/>
            <person name="Parkhill J."/>
            <person name="Rea M.C."/>
            <person name="O'Sullivan O."/>
            <person name="Ritari J."/>
            <person name="Douillard F.P."/>
            <person name="Paul Ross R."/>
            <person name="Yang R."/>
            <person name="Briner A.E."/>
            <person name="Felis G.E."/>
            <person name="de Vos W.M."/>
            <person name="Barrangou R."/>
            <person name="Klaenhammer T.R."/>
            <person name="Caufield P.W."/>
            <person name="Cui Y."/>
            <person name="Zhang H."/>
            <person name="O'Toole P.W."/>
        </authorList>
    </citation>
    <scope>NUCLEOTIDE SEQUENCE [LARGE SCALE GENOMIC DNA]</scope>
    <source>
        <strain evidence="10 11">DSM 16230</strain>
    </source>
</reference>
<evidence type="ECO:0000256" key="3">
    <source>
        <dbReference type="ARBA" id="ARBA00023315"/>
    </source>
</evidence>
<keyword evidence="7" id="KW-0472">Membrane</keyword>
<evidence type="ECO:0000259" key="9">
    <source>
        <dbReference type="Pfam" id="PF02803"/>
    </source>
</evidence>
<dbReference type="CDD" id="cd00751">
    <property type="entry name" value="thiolase"/>
    <property type="match status" value="1"/>
</dbReference>
<dbReference type="STRING" id="1423801.FD50_GL001910"/>
<accession>A0A0R1UV54</accession>
<evidence type="ECO:0000256" key="7">
    <source>
        <dbReference type="SAM" id="Phobius"/>
    </source>
</evidence>
<keyword evidence="7" id="KW-1133">Transmembrane helix</keyword>
<comment type="similarity">
    <text evidence="1 6">Belongs to the thiolase-like superfamily. Thiolase family.</text>
</comment>
<evidence type="ECO:0000313" key="11">
    <source>
        <dbReference type="Proteomes" id="UP000051166"/>
    </source>
</evidence>
<protein>
    <recommendedName>
        <fullName evidence="4">acetyl-CoA C-acyltransferase</fullName>
        <ecNumber evidence="4">2.3.1.16</ecNumber>
    </recommendedName>
</protein>
<dbReference type="Proteomes" id="UP000051166">
    <property type="component" value="Unassembled WGS sequence"/>
</dbReference>
<feature type="domain" description="Thiolase N-terminal" evidence="8">
    <location>
        <begin position="10"/>
        <end position="251"/>
    </location>
</feature>
<dbReference type="InterPro" id="IPR020613">
    <property type="entry name" value="Thiolase_CS"/>
</dbReference>
<feature type="active site" description="Acyl-thioester intermediate" evidence="5">
    <location>
        <position position="93"/>
    </location>
</feature>
<dbReference type="PROSITE" id="PS00737">
    <property type="entry name" value="THIOLASE_2"/>
    <property type="match status" value="1"/>
</dbReference>
<keyword evidence="11" id="KW-1185">Reference proteome</keyword>
<dbReference type="GO" id="GO:0010124">
    <property type="term" value="P:phenylacetate catabolic process"/>
    <property type="evidence" value="ECO:0007669"/>
    <property type="project" value="TreeGrafter"/>
</dbReference>
<dbReference type="Pfam" id="PF00108">
    <property type="entry name" value="Thiolase_N"/>
    <property type="match status" value="1"/>
</dbReference>
<dbReference type="GO" id="GO:0003988">
    <property type="term" value="F:acetyl-CoA C-acyltransferase activity"/>
    <property type="evidence" value="ECO:0007669"/>
    <property type="project" value="UniProtKB-EC"/>
</dbReference>
<evidence type="ECO:0000256" key="5">
    <source>
        <dbReference type="PIRSR" id="PIRSR000429-1"/>
    </source>
</evidence>
<dbReference type="SUPFAM" id="SSF53901">
    <property type="entry name" value="Thiolase-like"/>
    <property type="match status" value="2"/>
</dbReference>
<dbReference type="EMBL" id="AZFQ01000054">
    <property type="protein sequence ID" value="KRL96966.1"/>
    <property type="molecule type" value="Genomic_DNA"/>
</dbReference>
<dbReference type="PANTHER" id="PTHR43853">
    <property type="entry name" value="3-KETOACYL-COA THIOLASE, PEROXISOMAL"/>
    <property type="match status" value="1"/>
</dbReference>
<name>A0A0R1UV54_9LACO</name>
<evidence type="ECO:0000256" key="1">
    <source>
        <dbReference type="ARBA" id="ARBA00010982"/>
    </source>
</evidence>
<dbReference type="GO" id="GO:0005737">
    <property type="term" value="C:cytoplasm"/>
    <property type="evidence" value="ECO:0007669"/>
    <property type="project" value="UniProtKB-ARBA"/>
</dbReference>
<dbReference type="InterPro" id="IPR050215">
    <property type="entry name" value="Thiolase-like_sf_Thiolase"/>
</dbReference>
<keyword evidence="2 6" id="KW-0808">Transferase</keyword>
<dbReference type="PATRIC" id="fig|1423801.4.peg.1951"/>
<evidence type="ECO:0000259" key="8">
    <source>
        <dbReference type="Pfam" id="PF00108"/>
    </source>
</evidence>
<evidence type="ECO:0000256" key="4">
    <source>
        <dbReference type="ARBA" id="ARBA00024073"/>
    </source>
</evidence>
<comment type="caution">
    <text evidence="10">The sequence shown here is derived from an EMBL/GenBank/DDBJ whole genome shotgun (WGS) entry which is preliminary data.</text>
</comment>
<gene>
    <name evidence="10" type="ORF">FD50_GL001910</name>
</gene>
<evidence type="ECO:0000256" key="2">
    <source>
        <dbReference type="ARBA" id="ARBA00022679"/>
    </source>
</evidence>
<dbReference type="AlphaFoldDB" id="A0A0R1UV54"/>
<evidence type="ECO:0000313" key="10">
    <source>
        <dbReference type="EMBL" id="KRL96966.1"/>
    </source>
</evidence>
<feature type="active site" description="Proton acceptor" evidence="5">
    <location>
        <position position="367"/>
    </location>
</feature>
<sequence>MVMKKEETLVSILSAKRLPIGKIRGIYGAQKPEDLFQALVTGQLQQLENFSAAQIEQVILGNVTNLGGNLARRCALAAGISPLIPAVTVDCQCASGLVALAQGAQQIISGAAKAVLAGGVESTSTALTVLDPQTKQPLKRYPMVPAGYPDLEMGVVADLMSKKYHVSRLQQDEYAYHSQQKARVAFEQKLIQAEIVPFQTEIKTLWQDESPRFETSLAKLSQLQPVFTEEGTATAGNSCPINDGAATVILEKYQQGKQVQGYLLDQVIVGLNPVEFLRGPIIATEKLLAKHQLQIADLDVVELNEAFAVQSILCQKELGIEAEQLNPLGGALAYGHPYGATGAILMARLLNSLNRKSGPALGLVTLCVAGGMGMSMLIGNQFWEGEFN</sequence>
<dbReference type="GO" id="GO:0006635">
    <property type="term" value="P:fatty acid beta-oxidation"/>
    <property type="evidence" value="ECO:0007669"/>
    <property type="project" value="TreeGrafter"/>
</dbReference>
<keyword evidence="3 6" id="KW-0012">Acyltransferase</keyword>
<dbReference type="InterPro" id="IPR002155">
    <property type="entry name" value="Thiolase"/>
</dbReference>
<dbReference type="InterPro" id="IPR020610">
    <property type="entry name" value="Thiolase_AS"/>
</dbReference>
<dbReference type="EC" id="2.3.1.16" evidence="4"/>
<dbReference type="InterPro" id="IPR016039">
    <property type="entry name" value="Thiolase-like"/>
</dbReference>
<dbReference type="InterPro" id="IPR020617">
    <property type="entry name" value="Thiolase_C"/>
</dbReference>